<evidence type="ECO:0000313" key="2">
    <source>
        <dbReference type="EMBL" id="QSS66908.1"/>
    </source>
</evidence>
<evidence type="ECO:0000256" key="1">
    <source>
        <dbReference type="SAM" id="MobiDB-lite"/>
    </source>
</evidence>
<dbReference type="VEuPathDB" id="FungiDB:I7I51_03120"/>
<evidence type="ECO:0000313" key="3">
    <source>
        <dbReference type="Proteomes" id="UP000663671"/>
    </source>
</evidence>
<dbReference type="OrthoDB" id="10542581at2759"/>
<feature type="compositionally biased region" description="Basic and acidic residues" evidence="1">
    <location>
        <begin position="17"/>
        <end position="27"/>
    </location>
</feature>
<organism evidence="2 3">
    <name type="scientific">Ajellomyces capsulatus</name>
    <name type="common">Darling's disease fungus</name>
    <name type="synonym">Histoplasma capsulatum</name>
    <dbReference type="NCBI Taxonomy" id="5037"/>
    <lineage>
        <taxon>Eukaryota</taxon>
        <taxon>Fungi</taxon>
        <taxon>Dikarya</taxon>
        <taxon>Ascomycota</taxon>
        <taxon>Pezizomycotina</taxon>
        <taxon>Eurotiomycetes</taxon>
        <taxon>Eurotiomycetidae</taxon>
        <taxon>Onygenales</taxon>
        <taxon>Ajellomycetaceae</taxon>
        <taxon>Histoplasma</taxon>
    </lineage>
</organism>
<reference evidence="2" key="1">
    <citation type="submission" date="2021-01" db="EMBL/GenBank/DDBJ databases">
        <title>Chromosome-level genome assembly of a human fungal pathogen reveals clustering of transcriptionally co-regulated genes.</title>
        <authorList>
            <person name="Voorhies M."/>
            <person name="Cohen S."/>
            <person name="Shea T.P."/>
            <person name="Petrus S."/>
            <person name="Munoz J.F."/>
            <person name="Poplawski S."/>
            <person name="Goldman W.E."/>
            <person name="Michael T."/>
            <person name="Cuomo C.A."/>
            <person name="Sil A."/>
            <person name="Beyhan S."/>
        </authorList>
    </citation>
    <scope>NUCLEOTIDE SEQUENCE</scope>
    <source>
        <strain evidence="2">WU24</strain>
    </source>
</reference>
<sequence length="296" mass="31491">MHAAGGQRKHSSVKQVEASRSKSKQVEASEIGPNWGVVVGNRNCTVFVMWLWSPPPRSGGNYCPTRPLSSPSLSAREFYMQAGVYSVLHVVRRNERGSAAIVGGASTRHAAIPQVGTPYSGSRPDYRFLRPWLAKGLAISQRGGGTWKLGNGRGNSLLAVVTGGPSRGSSCQLGTGTAPHNPPTLAAKPGSNRLYSAPPLNCIGTEAPLSRPRLALGRVGTSTRGASTAFKEPQIPPDLSPRIRGIPPTRATSDSDRDDSEARQSGRYHTTRQRFDTAANSQQAAGSRQHLAQPLV</sequence>
<name>A0A8A1MJZ0_AJECA</name>
<feature type="region of interest" description="Disordered" evidence="1">
    <location>
        <begin position="220"/>
        <end position="296"/>
    </location>
</feature>
<dbReference type="Proteomes" id="UP000663671">
    <property type="component" value="Chromosome 6"/>
</dbReference>
<proteinExistence type="predicted"/>
<accession>A0A8A1MJZ0</accession>
<dbReference type="AlphaFoldDB" id="A0A8A1MJZ0"/>
<dbReference type="EMBL" id="CP069116">
    <property type="protein sequence ID" value="QSS66908.1"/>
    <property type="molecule type" value="Genomic_DNA"/>
</dbReference>
<protein>
    <submittedName>
        <fullName evidence="2">Uncharacterized protein</fullName>
    </submittedName>
</protein>
<gene>
    <name evidence="2" type="ORF">I7I51_03120</name>
</gene>
<feature type="region of interest" description="Disordered" evidence="1">
    <location>
        <begin position="1"/>
        <end position="27"/>
    </location>
</feature>